<feature type="chain" id="PRO_5017218956" description="Glycine zipper 2TM domain-containing protein" evidence="1">
    <location>
        <begin position="23"/>
        <end position="142"/>
    </location>
</feature>
<name>A0A2Z6GAF6_9PROT</name>
<accession>A0A2Z6GAF6</accession>
<keyword evidence="1" id="KW-0732">Signal</keyword>
<dbReference type="RefSeq" id="WP_062626917.1">
    <property type="nucleotide sequence ID" value="NZ_AP018738.1"/>
</dbReference>
<reference evidence="3 4" key="1">
    <citation type="submission" date="2018-06" db="EMBL/GenBank/DDBJ databases">
        <title>OYT1 Genome Sequencing.</title>
        <authorList>
            <person name="Kato S."/>
            <person name="Itoh T."/>
            <person name="Ohkuma M."/>
        </authorList>
    </citation>
    <scope>NUCLEOTIDE SEQUENCE [LARGE SCALE GENOMIC DNA]</scope>
    <source>
        <strain evidence="3 4">OYT1</strain>
    </source>
</reference>
<evidence type="ECO:0000313" key="3">
    <source>
        <dbReference type="EMBL" id="BBE50443.1"/>
    </source>
</evidence>
<proteinExistence type="predicted"/>
<sequence>MPIKKNISVLLLSISVVLTSGCASTLQQLPVRTGTINTTAQSVCKEFKPNVGGAVVGAAAGGVVGHQIGNGNGRRAATALGILAGALAGAAAGGTEVNVPCAILFITDDDTGEKFTTKAKGQWKAGMKTQFSVKSDGKVVLR</sequence>
<organism evidence="3 4">
    <name type="scientific">Ferriphaselus amnicola</name>
    <dbReference type="NCBI Taxonomy" id="1188319"/>
    <lineage>
        <taxon>Bacteria</taxon>
        <taxon>Pseudomonadati</taxon>
        <taxon>Pseudomonadota</taxon>
        <taxon>Betaproteobacteria</taxon>
        <taxon>Nitrosomonadales</taxon>
        <taxon>Gallionellaceae</taxon>
        <taxon>Ferriphaselus</taxon>
    </lineage>
</organism>
<dbReference type="Pfam" id="PF05433">
    <property type="entry name" value="Rick_17kDa_Anti"/>
    <property type="match status" value="1"/>
</dbReference>
<dbReference type="InterPro" id="IPR008816">
    <property type="entry name" value="Gly_zipper_2TM_dom"/>
</dbReference>
<gene>
    <name evidence="3" type="ORF">OYT1_ch0880</name>
</gene>
<dbReference type="STRING" id="1188319.OYT1_01749"/>
<evidence type="ECO:0000256" key="1">
    <source>
        <dbReference type="SAM" id="SignalP"/>
    </source>
</evidence>
<dbReference type="PROSITE" id="PS51257">
    <property type="entry name" value="PROKAR_LIPOPROTEIN"/>
    <property type="match status" value="1"/>
</dbReference>
<evidence type="ECO:0000313" key="4">
    <source>
        <dbReference type="Proteomes" id="UP000033070"/>
    </source>
</evidence>
<dbReference type="KEGG" id="fam:OYT1_ch0880"/>
<evidence type="ECO:0000259" key="2">
    <source>
        <dbReference type="Pfam" id="PF05433"/>
    </source>
</evidence>
<feature type="domain" description="Glycine zipper 2TM" evidence="2">
    <location>
        <begin position="52"/>
        <end position="93"/>
    </location>
</feature>
<protein>
    <recommendedName>
        <fullName evidence="2">Glycine zipper 2TM domain-containing protein</fullName>
    </recommendedName>
</protein>
<dbReference type="Proteomes" id="UP000033070">
    <property type="component" value="Chromosome"/>
</dbReference>
<dbReference type="AlphaFoldDB" id="A0A2Z6GAF6"/>
<dbReference type="GO" id="GO:0019867">
    <property type="term" value="C:outer membrane"/>
    <property type="evidence" value="ECO:0007669"/>
    <property type="project" value="InterPro"/>
</dbReference>
<dbReference type="EMBL" id="AP018738">
    <property type="protein sequence ID" value="BBE50443.1"/>
    <property type="molecule type" value="Genomic_DNA"/>
</dbReference>
<keyword evidence="4" id="KW-1185">Reference proteome</keyword>
<feature type="signal peptide" evidence="1">
    <location>
        <begin position="1"/>
        <end position="22"/>
    </location>
</feature>